<comment type="caution">
    <text evidence="1">The sequence shown here is derived from an EMBL/GenBank/DDBJ whole genome shotgun (WGS) entry which is preliminary data.</text>
</comment>
<gene>
    <name evidence="1" type="ORF">JVT61DRAFT_2642</name>
</gene>
<dbReference type="AlphaFoldDB" id="A0A8I2YPN4"/>
<sequence>MNNLYDTPRTIDGWRAVPHAVALHGTTDPRFTPSLFSFPFDTLTRDDIVVTRQIVVRAIGLPTSDPTSDDDLEYVINHVFFALKEPVIVKEAHDRDPETALRTFIDPVYAAAYAYYEYVDDFHKLQWYHIVQMLGDLRCRYLSEEYPSQLCGMRPGGTVSCCL</sequence>
<dbReference type="EMBL" id="JAGFBS010000013">
    <property type="protein sequence ID" value="KAG6375791.1"/>
    <property type="molecule type" value="Genomic_DNA"/>
</dbReference>
<proteinExistence type="predicted"/>
<evidence type="ECO:0000313" key="2">
    <source>
        <dbReference type="Proteomes" id="UP000683000"/>
    </source>
</evidence>
<keyword evidence="2" id="KW-1185">Reference proteome</keyword>
<reference evidence="1" key="1">
    <citation type="submission" date="2021-03" db="EMBL/GenBank/DDBJ databases">
        <title>Evolutionary innovations through gain and loss of genes in the ectomycorrhizal Boletales.</title>
        <authorList>
            <person name="Wu G."/>
            <person name="Miyauchi S."/>
            <person name="Morin E."/>
            <person name="Yang Z.-L."/>
            <person name="Xu J."/>
            <person name="Martin F.M."/>
        </authorList>
    </citation>
    <scope>NUCLEOTIDE SEQUENCE</scope>
    <source>
        <strain evidence="1">BR01</strain>
    </source>
</reference>
<dbReference type="OrthoDB" id="3182339at2759"/>
<dbReference type="Proteomes" id="UP000683000">
    <property type="component" value="Unassembled WGS sequence"/>
</dbReference>
<name>A0A8I2YPN4_9AGAM</name>
<evidence type="ECO:0000313" key="1">
    <source>
        <dbReference type="EMBL" id="KAG6375791.1"/>
    </source>
</evidence>
<protein>
    <submittedName>
        <fullName evidence="1">Uncharacterized protein</fullName>
    </submittedName>
</protein>
<accession>A0A8I2YPN4</accession>
<organism evidence="1 2">
    <name type="scientific">Boletus reticuloceps</name>
    <dbReference type="NCBI Taxonomy" id="495285"/>
    <lineage>
        <taxon>Eukaryota</taxon>
        <taxon>Fungi</taxon>
        <taxon>Dikarya</taxon>
        <taxon>Basidiomycota</taxon>
        <taxon>Agaricomycotina</taxon>
        <taxon>Agaricomycetes</taxon>
        <taxon>Agaricomycetidae</taxon>
        <taxon>Boletales</taxon>
        <taxon>Boletineae</taxon>
        <taxon>Boletaceae</taxon>
        <taxon>Boletoideae</taxon>
        <taxon>Boletus</taxon>
    </lineage>
</organism>